<organism evidence="1 2">
    <name type="scientific">Rhizophagus clarus</name>
    <dbReference type="NCBI Taxonomy" id="94130"/>
    <lineage>
        <taxon>Eukaryota</taxon>
        <taxon>Fungi</taxon>
        <taxon>Fungi incertae sedis</taxon>
        <taxon>Mucoromycota</taxon>
        <taxon>Glomeromycotina</taxon>
        <taxon>Glomeromycetes</taxon>
        <taxon>Glomerales</taxon>
        <taxon>Glomeraceae</taxon>
        <taxon>Rhizophagus</taxon>
    </lineage>
</organism>
<accession>A0A8H3MG10</accession>
<dbReference type="AlphaFoldDB" id="A0A8H3MG10"/>
<dbReference type="OrthoDB" id="1470350at2759"/>
<proteinExistence type="predicted"/>
<dbReference type="EMBL" id="BLAL01000319">
    <property type="protein sequence ID" value="GET03262.1"/>
    <property type="molecule type" value="Genomic_DNA"/>
</dbReference>
<comment type="caution">
    <text evidence="1">The sequence shown here is derived from an EMBL/GenBank/DDBJ whole genome shotgun (WGS) entry which is preliminary data.</text>
</comment>
<sequence length="130" mass="14976">MLSTYTTKKKTIGGWRYTSLVAVSQYSNLSRSLYVMGFNHQYGMKWNNLGEDYELDLIKWMHRFANEMNFKIDGIASYYISITALCHDMLTTYIAANIPCDINVAKHADADLSRPMTDKEIFGNITRRNA</sequence>
<dbReference type="Proteomes" id="UP000615446">
    <property type="component" value="Unassembled WGS sequence"/>
</dbReference>
<name>A0A8H3MG10_9GLOM</name>
<reference evidence="1" key="1">
    <citation type="submission" date="2019-10" db="EMBL/GenBank/DDBJ databases">
        <title>Conservation and host-specific expression of non-tandemly repeated heterogenous ribosome RNA gene in arbuscular mycorrhizal fungi.</title>
        <authorList>
            <person name="Maeda T."/>
            <person name="Kobayashi Y."/>
            <person name="Nakagawa T."/>
            <person name="Ezawa T."/>
            <person name="Yamaguchi K."/>
            <person name="Bino T."/>
            <person name="Nishimoto Y."/>
            <person name="Shigenobu S."/>
            <person name="Kawaguchi M."/>
        </authorList>
    </citation>
    <scope>NUCLEOTIDE SEQUENCE</scope>
    <source>
        <strain evidence="1">HR1</strain>
    </source>
</reference>
<evidence type="ECO:0000313" key="1">
    <source>
        <dbReference type="EMBL" id="GET03262.1"/>
    </source>
</evidence>
<evidence type="ECO:0000313" key="2">
    <source>
        <dbReference type="Proteomes" id="UP000615446"/>
    </source>
</evidence>
<gene>
    <name evidence="1" type="ORF">RCL2_002960800</name>
</gene>
<protein>
    <submittedName>
        <fullName evidence="1">Cytochrome P450</fullName>
    </submittedName>
</protein>